<proteinExistence type="predicted"/>
<evidence type="ECO:0000313" key="3">
    <source>
        <dbReference type="Proteomes" id="UP000219452"/>
    </source>
</evidence>
<reference evidence="3" key="1">
    <citation type="submission" date="2017-09" db="EMBL/GenBank/DDBJ databases">
        <authorList>
            <person name="Varghese N."/>
            <person name="Submissions S."/>
        </authorList>
    </citation>
    <scope>NUCLEOTIDE SEQUENCE [LARGE SCALE GENOMIC DNA]</scope>
    <source>
        <strain evidence="3">DSM 29961</strain>
    </source>
</reference>
<evidence type="ECO:0000256" key="1">
    <source>
        <dbReference type="SAM" id="SignalP"/>
    </source>
</evidence>
<keyword evidence="3" id="KW-1185">Reference proteome</keyword>
<name>A0A286FFJ3_9BACT</name>
<protein>
    <recommendedName>
        <fullName evidence="4">Lipocalin-like domain-containing protein</fullName>
    </recommendedName>
</protein>
<feature type="chain" id="PRO_5013216429" description="Lipocalin-like domain-containing protein" evidence="1">
    <location>
        <begin position="24"/>
        <end position="145"/>
    </location>
</feature>
<dbReference type="RefSeq" id="WP_097125444.1">
    <property type="nucleotide sequence ID" value="NZ_OCNH01000001.1"/>
</dbReference>
<dbReference type="OrthoDB" id="953872at2"/>
<dbReference type="EMBL" id="OCNH01000001">
    <property type="protein sequence ID" value="SOD81584.1"/>
    <property type="molecule type" value="Genomic_DNA"/>
</dbReference>
<evidence type="ECO:0008006" key="4">
    <source>
        <dbReference type="Google" id="ProtNLM"/>
    </source>
</evidence>
<dbReference type="Proteomes" id="UP000219452">
    <property type="component" value="Unassembled WGS sequence"/>
</dbReference>
<feature type="signal peptide" evidence="1">
    <location>
        <begin position="1"/>
        <end position="23"/>
    </location>
</feature>
<evidence type="ECO:0000313" key="2">
    <source>
        <dbReference type="EMBL" id="SOD81584.1"/>
    </source>
</evidence>
<sequence length="145" mass="15402">MNSQFNFRFSALLILLVATLVTACKKGDNVVPSPDLGAQVAGTYTYSELKTGGKTYPASDTNLKGTIKLTRQTATTVAIQLAIVHKATNETFADDAAEDVEVVESGIGNIELHYNGDTIAKIKGTKISIEGEDDAGTLFTLFATK</sequence>
<keyword evidence="1" id="KW-0732">Signal</keyword>
<organism evidence="2 3">
    <name type="scientific">Spirosoma fluviale</name>
    <dbReference type="NCBI Taxonomy" id="1597977"/>
    <lineage>
        <taxon>Bacteria</taxon>
        <taxon>Pseudomonadati</taxon>
        <taxon>Bacteroidota</taxon>
        <taxon>Cytophagia</taxon>
        <taxon>Cytophagales</taxon>
        <taxon>Cytophagaceae</taxon>
        <taxon>Spirosoma</taxon>
    </lineage>
</organism>
<dbReference type="AlphaFoldDB" id="A0A286FFJ3"/>
<accession>A0A286FFJ3</accession>
<gene>
    <name evidence="2" type="ORF">SAMN06269250_1841</name>
</gene>